<proteinExistence type="predicted"/>
<gene>
    <name evidence="1" type="ORF">BD749_1277</name>
</gene>
<evidence type="ECO:0000313" key="2">
    <source>
        <dbReference type="Proteomes" id="UP000233782"/>
    </source>
</evidence>
<accession>A0A2N3V3W0</accession>
<dbReference type="EMBL" id="PJMU01000001">
    <property type="protein sequence ID" value="PKV76324.1"/>
    <property type="molecule type" value="Genomic_DNA"/>
</dbReference>
<dbReference type="Proteomes" id="UP000233782">
    <property type="component" value="Unassembled WGS sequence"/>
</dbReference>
<dbReference type="AlphaFoldDB" id="A0A2N3V3W0"/>
<organism evidence="1 2">
    <name type="scientific">Pontibacter ramchanderi</name>
    <dbReference type="NCBI Taxonomy" id="1179743"/>
    <lineage>
        <taxon>Bacteria</taxon>
        <taxon>Pseudomonadati</taxon>
        <taxon>Bacteroidota</taxon>
        <taxon>Cytophagia</taxon>
        <taxon>Cytophagales</taxon>
        <taxon>Hymenobacteraceae</taxon>
        <taxon>Pontibacter</taxon>
    </lineage>
</organism>
<protein>
    <submittedName>
        <fullName evidence="1">Uncharacterized protein</fullName>
    </submittedName>
</protein>
<sequence>MVKNLGVLTYMPNLYLSLGYTSIIPALMFELTGISTFPIGSTSPHSKV</sequence>
<evidence type="ECO:0000313" key="1">
    <source>
        <dbReference type="EMBL" id="PKV76324.1"/>
    </source>
</evidence>
<comment type="caution">
    <text evidence="1">The sequence shown here is derived from an EMBL/GenBank/DDBJ whole genome shotgun (WGS) entry which is preliminary data.</text>
</comment>
<name>A0A2N3V3W0_9BACT</name>
<reference evidence="1 2" key="1">
    <citation type="submission" date="2017-12" db="EMBL/GenBank/DDBJ databases">
        <title>Genomic Encyclopedia of Type Strains, Phase III (KMG-III): the genomes of soil and plant-associated and newly described type strains.</title>
        <authorList>
            <person name="Whitman W."/>
        </authorList>
    </citation>
    <scope>NUCLEOTIDE SEQUENCE [LARGE SCALE GENOMIC DNA]</scope>
    <source>
        <strain evidence="1 2">LP43</strain>
    </source>
</reference>
<keyword evidence="2" id="KW-1185">Reference proteome</keyword>